<comment type="subunit">
    <text evidence="1">Monomer.</text>
</comment>
<comment type="caution">
    <text evidence="3">Lacks conserved residue(s) required for the propagation of feature annotation.</text>
</comment>
<dbReference type="GO" id="GO:0008270">
    <property type="term" value="F:zinc ion binding"/>
    <property type="evidence" value="ECO:0007669"/>
    <property type="project" value="UniProtKB-UniRule"/>
</dbReference>
<dbReference type="InterPro" id="IPR006026">
    <property type="entry name" value="Peptidase_Metallo"/>
</dbReference>
<keyword evidence="3 4" id="KW-0645">Protease</keyword>
<reference evidence="6" key="1">
    <citation type="submission" date="2020-11" db="EMBL/GenBank/DDBJ databases">
        <authorList>
            <person name="Tran Van P."/>
        </authorList>
    </citation>
    <scope>NUCLEOTIDE SEQUENCE</scope>
</reference>
<dbReference type="InterPro" id="IPR024079">
    <property type="entry name" value="MetalloPept_cat_dom_sf"/>
</dbReference>
<name>A0A7R9L8G9_9ACAR</name>
<feature type="non-terminal residue" evidence="6">
    <location>
        <position position="1"/>
    </location>
</feature>
<feature type="active site" evidence="3">
    <location>
        <position position="180"/>
    </location>
</feature>
<dbReference type="EC" id="3.4.24.-" evidence="4"/>
<gene>
    <name evidence="6" type="ORF">OSB1V03_LOCUS16791</name>
</gene>
<organism evidence="6">
    <name type="scientific">Medioppia subpectinata</name>
    <dbReference type="NCBI Taxonomy" id="1979941"/>
    <lineage>
        <taxon>Eukaryota</taxon>
        <taxon>Metazoa</taxon>
        <taxon>Ecdysozoa</taxon>
        <taxon>Arthropoda</taxon>
        <taxon>Chelicerata</taxon>
        <taxon>Arachnida</taxon>
        <taxon>Acari</taxon>
        <taxon>Acariformes</taxon>
        <taxon>Sarcoptiformes</taxon>
        <taxon>Oribatida</taxon>
        <taxon>Brachypylina</taxon>
        <taxon>Oppioidea</taxon>
        <taxon>Oppiidae</taxon>
        <taxon>Medioppia</taxon>
    </lineage>
</organism>
<evidence type="ECO:0000256" key="2">
    <source>
        <dbReference type="ARBA" id="ARBA00025529"/>
    </source>
</evidence>
<evidence type="ECO:0000313" key="6">
    <source>
        <dbReference type="EMBL" id="CAD7636936.1"/>
    </source>
</evidence>
<dbReference type="EMBL" id="CAJPIZ010019167">
    <property type="protein sequence ID" value="CAG2116836.1"/>
    <property type="molecule type" value="Genomic_DNA"/>
</dbReference>
<protein>
    <recommendedName>
        <fullName evidence="4">Metalloendopeptidase</fullName>
        <ecNumber evidence="4">3.4.24.-</ecNumber>
    </recommendedName>
</protein>
<dbReference type="InterPro" id="IPR001506">
    <property type="entry name" value="Peptidase_M12A"/>
</dbReference>
<comment type="function">
    <text evidence="2">Zinc metalloprotease. Provoques deadhesion of endothelial cells from cell cultures, and also degradation of fibronectin, fibrinogen and gelatin in vitro. Its role in the venom is not fully understood but it might act as a spreading factor that facilitates diffusion of other venom toxins. Alternatively, it might be involved in the proteolytic processing of other venom toxins or it might play a role in extra-oral digestion of prey.</text>
</comment>
<evidence type="ECO:0000256" key="3">
    <source>
        <dbReference type="PROSITE-ProRule" id="PRU01211"/>
    </source>
</evidence>
<keyword evidence="3 4" id="KW-0378">Hydrolase</keyword>
<dbReference type="Proteomes" id="UP000759131">
    <property type="component" value="Unassembled WGS sequence"/>
</dbReference>
<keyword evidence="3 4" id="KW-0482">Metalloprotease</keyword>
<dbReference type="OrthoDB" id="6061307at2759"/>
<dbReference type="AlphaFoldDB" id="A0A7R9L8G9"/>
<dbReference type="GO" id="GO:0004222">
    <property type="term" value="F:metalloendopeptidase activity"/>
    <property type="evidence" value="ECO:0007669"/>
    <property type="project" value="UniProtKB-UniRule"/>
</dbReference>
<evidence type="ECO:0000256" key="1">
    <source>
        <dbReference type="ARBA" id="ARBA00011245"/>
    </source>
</evidence>
<feature type="non-terminal residue" evidence="6">
    <location>
        <position position="226"/>
    </location>
</feature>
<keyword evidence="3 4" id="KW-0862">Zinc</keyword>
<keyword evidence="7" id="KW-1185">Reference proteome</keyword>
<evidence type="ECO:0000259" key="5">
    <source>
        <dbReference type="PROSITE" id="PS51864"/>
    </source>
</evidence>
<dbReference type="Gene3D" id="3.40.390.10">
    <property type="entry name" value="Collagenase (Catalytic Domain)"/>
    <property type="match status" value="1"/>
</dbReference>
<dbReference type="GO" id="GO:0006508">
    <property type="term" value="P:proteolysis"/>
    <property type="evidence" value="ECO:0007669"/>
    <property type="project" value="UniProtKB-KW"/>
</dbReference>
<dbReference type="PANTHER" id="PTHR10127:SF850">
    <property type="entry name" value="METALLOENDOPEPTIDASE"/>
    <property type="match status" value="1"/>
</dbReference>
<feature type="domain" description="Peptidase M12A" evidence="5">
    <location>
        <begin position="177"/>
        <end position="226"/>
    </location>
</feature>
<dbReference type="SMART" id="SM00235">
    <property type="entry name" value="ZnMc"/>
    <property type="match status" value="1"/>
</dbReference>
<keyword evidence="3 4" id="KW-0479">Metal-binding</keyword>
<dbReference type="EMBL" id="OC873742">
    <property type="protein sequence ID" value="CAD7636936.1"/>
    <property type="molecule type" value="Genomic_DNA"/>
</dbReference>
<accession>A0A7R9L8G9</accession>
<feature type="binding site" evidence="3">
    <location>
        <position position="189"/>
    </location>
    <ligand>
        <name>Zn(2+)</name>
        <dbReference type="ChEBI" id="CHEBI:29105"/>
        <note>catalytic</note>
    </ligand>
</feature>
<evidence type="ECO:0000256" key="4">
    <source>
        <dbReference type="RuleBase" id="RU361183"/>
    </source>
</evidence>
<dbReference type="PANTHER" id="PTHR10127">
    <property type="entry name" value="DISCOIDIN, CUB, EGF, LAMININ , AND ZINC METALLOPROTEASE DOMAIN CONTAINING"/>
    <property type="match status" value="1"/>
</dbReference>
<feature type="binding site" evidence="3">
    <location>
        <position position="179"/>
    </location>
    <ligand>
        <name>Zn(2+)</name>
        <dbReference type="ChEBI" id="CHEBI:29105"/>
        <note>catalytic</note>
    </ligand>
</feature>
<comment type="cofactor">
    <cofactor evidence="3 4">
        <name>Zn(2+)</name>
        <dbReference type="ChEBI" id="CHEBI:29105"/>
    </cofactor>
    <text evidence="3 4">Binds 1 zinc ion per subunit.</text>
</comment>
<dbReference type="SUPFAM" id="SSF55486">
    <property type="entry name" value="Metalloproteases ('zincins'), catalytic domain"/>
    <property type="match status" value="1"/>
</dbReference>
<dbReference type="Pfam" id="PF01400">
    <property type="entry name" value="Astacin"/>
    <property type="match status" value="1"/>
</dbReference>
<evidence type="ECO:0000313" key="7">
    <source>
        <dbReference type="Proteomes" id="UP000759131"/>
    </source>
</evidence>
<dbReference type="PROSITE" id="PS51864">
    <property type="entry name" value="ASTACIN"/>
    <property type="match status" value="1"/>
</dbReference>
<sequence>IFRIFFGNANHYPKDFFEKFVYTDNILGDQNVLVILENGSDFHHIAYRHDVLIPYIARLKFTFDESYGPDMEAIIRGRITIYLLGFQLVTVPFMVWHLSPVLGQLSIGTENSFLGTVVAVATTLPLQHDGFGFSDYSTRSHRDKYIDNDLHNKRKNQKISDDVREVIIKNMLNGRKVTHELLHALGFNHEHSRPDRDDYVQVIMSNVKLGIEHNFEKRSCQCKSVH</sequence>
<dbReference type="PRINTS" id="PR00480">
    <property type="entry name" value="ASTACIN"/>
</dbReference>
<proteinExistence type="predicted"/>
<feature type="binding site" evidence="3">
    <location>
        <position position="183"/>
    </location>
    <ligand>
        <name>Zn(2+)</name>
        <dbReference type="ChEBI" id="CHEBI:29105"/>
        <note>catalytic</note>
    </ligand>
</feature>